<reference evidence="2" key="5">
    <citation type="journal article" date="2021" name="G3 (Bethesda)">
        <title>Aegilops tauschii genome assembly Aet v5.0 features greater sequence contiguity and improved annotation.</title>
        <authorList>
            <person name="Wang L."/>
            <person name="Zhu T."/>
            <person name="Rodriguez J.C."/>
            <person name="Deal K.R."/>
            <person name="Dubcovsky J."/>
            <person name="McGuire P.E."/>
            <person name="Lux T."/>
            <person name="Spannagl M."/>
            <person name="Mayer K.F.X."/>
            <person name="Baldrich P."/>
            <person name="Meyers B.C."/>
            <person name="Huo N."/>
            <person name="Gu Y.Q."/>
            <person name="Zhou H."/>
            <person name="Devos K.M."/>
            <person name="Bennetzen J.L."/>
            <person name="Unver T."/>
            <person name="Budak H."/>
            <person name="Gulick P.J."/>
            <person name="Galiba G."/>
            <person name="Kalapos B."/>
            <person name="Nelson D.R."/>
            <person name="Li P."/>
            <person name="You F.M."/>
            <person name="Luo M.C."/>
            <person name="Dvorak J."/>
        </authorList>
    </citation>
    <scope>NUCLEOTIDE SEQUENCE [LARGE SCALE GENOMIC DNA]</scope>
    <source>
        <strain evidence="2">cv. AL8/78</strain>
    </source>
</reference>
<feature type="compositionally biased region" description="Basic and acidic residues" evidence="1">
    <location>
        <begin position="71"/>
        <end position="93"/>
    </location>
</feature>
<reference evidence="3" key="1">
    <citation type="journal article" date="2014" name="Science">
        <title>Ancient hybridizations among the ancestral genomes of bread wheat.</title>
        <authorList>
            <consortium name="International Wheat Genome Sequencing Consortium,"/>
            <person name="Marcussen T."/>
            <person name="Sandve S.R."/>
            <person name="Heier L."/>
            <person name="Spannagl M."/>
            <person name="Pfeifer M."/>
            <person name="Jakobsen K.S."/>
            <person name="Wulff B.B."/>
            <person name="Steuernagel B."/>
            <person name="Mayer K.F."/>
            <person name="Olsen O.A."/>
        </authorList>
    </citation>
    <scope>NUCLEOTIDE SEQUENCE [LARGE SCALE GENOMIC DNA]</scope>
    <source>
        <strain evidence="3">cv. AL8/78</strain>
    </source>
</reference>
<organism evidence="2 3">
    <name type="scientific">Aegilops tauschii subsp. strangulata</name>
    <name type="common">Goatgrass</name>
    <dbReference type="NCBI Taxonomy" id="200361"/>
    <lineage>
        <taxon>Eukaryota</taxon>
        <taxon>Viridiplantae</taxon>
        <taxon>Streptophyta</taxon>
        <taxon>Embryophyta</taxon>
        <taxon>Tracheophyta</taxon>
        <taxon>Spermatophyta</taxon>
        <taxon>Magnoliopsida</taxon>
        <taxon>Liliopsida</taxon>
        <taxon>Poales</taxon>
        <taxon>Poaceae</taxon>
        <taxon>BOP clade</taxon>
        <taxon>Pooideae</taxon>
        <taxon>Triticodae</taxon>
        <taxon>Triticeae</taxon>
        <taxon>Triticinae</taxon>
        <taxon>Aegilops</taxon>
    </lineage>
</organism>
<dbReference type="Gramene" id="AET6Gv20611500.1">
    <property type="protein sequence ID" value="AET6Gv20611500.1"/>
    <property type="gene ID" value="AET6Gv20611500"/>
</dbReference>
<feature type="region of interest" description="Disordered" evidence="1">
    <location>
        <begin position="46"/>
        <end position="125"/>
    </location>
</feature>
<feature type="compositionally biased region" description="Basic and acidic residues" evidence="1">
    <location>
        <begin position="46"/>
        <end position="64"/>
    </location>
</feature>
<dbReference type="AlphaFoldDB" id="A0A453P526"/>
<name>A0A453P526_AEGTS</name>
<feature type="compositionally biased region" description="Pro residues" evidence="1">
    <location>
        <begin position="116"/>
        <end position="125"/>
    </location>
</feature>
<evidence type="ECO:0000313" key="2">
    <source>
        <dbReference type="EnsemblPlants" id="AET6Gv20611500.1"/>
    </source>
</evidence>
<dbReference type="Proteomes" id="UP000015105">
    <property type="component" value="Chromosome 6D"/>
</dbReference>
<proteinExistence type="predicted"/>
<sequence>PARTLPLLWAKLNSSLSRKNINLFPGKQAKAQTFFVSEKNKFFLGKEAKAQTEKQQGKGRERNTDPPLHLTPERRGEKRREEEKRKDPIRRIEAQPPSRRLVSPYPFPPFHTLLPHPFPRSPSLV</sequence>
<evidence type="ECO:0000313" key="3">
    <source>
        <dbReference type="Proteomes" id="UP000015105"/>
    </source>
</evidence>
<protein>
    <submittedName>
        <fullName evidence="2">Uncharacterized protein</fullName>
    </submittedName>
</protein>
<accession>A0A453P526</accession>
<dbReference type="EnsemblPlants" id="AET6Gv20611500.1">
    <property type="protein sequence ID" value="AET6Gv20611500.1"/>
    <property type="gene ID" value="AET6Gv20611500"/>
</dbReference>
<reference evidence="2" key="4">
    <citation type="submission" date="2019-03" db="UniProtKB">
        <authorList>
            <consortium name="EnsemblPlants"/>
        </authorList>
    </citation>
    <scope>IDENTIFICATION</scope>
</reference>
<keyword evidence="3" id="KW-1185">Reference proteome</keyword>
<reference evidence="2" key="3">
    <citation type="journal article" date="2017" name="Nature">
        <title>Genome sequence of the progenitor of the wheat D genome Aegilops tauschii.</title>
        <authorList>
            <person name="Luo M.C."/>
            <person name="Gu Y.Q."/>
            <person name="Puiu D."/>
            <person name="Wang H."/>
            <person name="Twardziok S.O."/>
            <person name="Deal K.R."/>
            <person name="Huo N."/>
            <person name="Zhu T."/>
            <person name="Wang L."/>
            <person name="Wang Y."/>
            <person name="McGuire P.E."/>
            <person name="Liu S."/>
            <person name="Long H."/>
            <person name="Ramasamy R.K."/>
            <person name="Rodriguez J.C."/>
            <person name="Van S.L."/>
            <person name="Yuan L."/>
            <person name="Wang Z."/>
            <person name="Xia Z."/>
            <person name="Xiao L."/>
            <person name="Anderson O.D."/>
            <person name="Ouyang S."/>
            <person name="Liang Y."/>
            <person name="Zimin A.V."/>
            <person name="Pertea G."/>
            <person name="Qi P."/>
            <person name="Bennetzen J.L."/>
            <person name="Dai X."/>
            <person name="Dawson M.W."/>
            <person name="Muller H.G."/>
            <person name="Kugler K."/>
            <person name="Rivarola-Duarte L."/>
            <person name="Spannagl M."/>
            <person name="Mayer K.F.X."/>
            <person name="Lu F.H."/>
            <person name="Bevan M.W."/>
            <person name="Leroy P."/>
            <person name="Li P."/>
            <person name="You F.M."/>
            <person name="Sun Q."/>
            <person name="Liu Z."/>
            <person name="Lyons E."/>
            <person name="Wicker T."/>
            <person name="Salzberg S.L."/>
            <person name="Devos K.M."/>
            <person name="Dvorak J."/>
        </authorList>
    </citation>
    <scope>NUCLEOTIDE SEQUENCE [LARGE SCALE GENOMIC DNA]</scope>
    <source>
        <strain evidence="2">cv. AL8/78</strain>
    </source>
</reference>
<evidence type="ECO:0000256" key="1">
    <source>
        <dbReference type="SAM" id="MobiDB-lite"/>
    </source>
</evidence>
<reference evidence="3" key="2">
    <citation type="journal article" date="2017" name="Nat. Plants">
        <title>The Aegilops tauschii genome reveals multiple impacts of transposons.</title>
        <authorList>
            <person name="Zhao G."/>
            <person name="Zou C."/>
            <person name="Li K."/>
            <person name="Wang K."/>
            <person name="Li T."/>
            <person name="Gao L."/>
            <person name="Zhang X."/>
            <person name="Wang H."/>
            <person name="Yang Z."/>
            <person name="Liu X."/>
            <person name="Jiang W."/>
            <person name="Mao L."/>
            <person name="Kong X."/>
            <person name="Jiao Y."/>
            <person name="Jia J."/>
        </authorList>
    </citation>
    <scope>NUCLEOTIDE SEQUENCE [LARGE SCALE GENOMIC DNA]</scope>
    <source>
        <strain evidence="3">cv. AL8/78</strain>
    </source>
</reference>